<keyword evidence="2" id="KW-1185">Reference proteome</keyword>
<dbReference type="Proteomes" id="UP001642360">
    <property type="component" value="Unassembled WGS sequence"/>
</dbReference>
<evidence type="ECO:0000313" key="1">
    <source>
        <dbReference type="EMBL" id="CAK9181558.1"/>
    </source>
</evidence>
<name>A0ABC8UKK4_9AQUA</name>
<sequence>MGTAAADLGYARKWALVLGDTMQLLGDSLGMGDTLDTALEVGSSGVGSLISEMLDGDALGVGFTSDAFLASGGAHVAICNAVAAARIIFGKAGDNTLVALATSLVFRNRRGCARTSGDATEHGYGGALGTVGLEQGWVWRPRGAGDSLGMGDTLDTALEVGSSGVGSLISEMLDGDALGVGFTSDAFLASGGAHVAICNAVAAARIIFGKAGDNTLVALATSLVFR</sequence>
<organism evidence="1 2">
    <name type="scientific">Ilex paraguariensis</name>
    <name type="common">yerba mate</name>
    <dbReference type="NCBI Taxonomy" id="185542"/>
    <lineage>
        <taxon>Eukaryota</taxon>
        <taxon>Viridiplantae</taxon>
        <taxon>Streptophyta</taxon>
        <taxon>Embryophyta</taxon>
        <taxon>Tracheophyta</taxon>
        <taxon>Spermatophyta</taxon>
        <taxon>Magnoliopsida</taxon>
        <taxon>eudicotyledons</taxon>
        <taxon>Gunneridae</taxon>
        <taxon>Pentapetalae</taxon>
        <taxon>asterids</taxon>
        <taxon>campanulids</taxon>
        <taxon>Aquifoliales</taxon>
        <taxon>Aquifoliaceae</taxon>
        <taxon>Ilex</taxon>
    </lineage>
</organism>
<dbReference type="EMBL" id="CAUOFW020008080">
    <property type="protein sequence ID" value="CAK9181558.1"/>
    <property type="molecule type" value="Genomic_DNA"/>
</dbReference>
<dbReference type="AlphaFoldDB" id="A0ABC8UKK4"/>
<comment type="caution">
    <text evidence="1">The sequence shown here is derived from an EMBL/GenBank/DDBJ whole genome shotgun (WGS) entry which is preliminary data.</text>
</comment>
<proteinExistence type="predicted"/>
<protein>
    <submittedName>
        <fullName evidence="1">Uncharacterized protein</fullName>
    </submittedName>
</protein>
<evidence type="ECO:0000313" key="2">
    <source>
        <dbReference type="Proteomes" id="UP001642360"/>
    </source>
</evidence>
<reference evidence="1 2" key="1">
    <citation type="submission" date="2024-02" db="EMBL/GenBank/DDBJ databases">
        <authorList>
            <person name="Vignale AGUSTIN F."/>
            <person name="Sosa J E."/>
            <person name="Modenutti C."/>
        </authorList>
    </citation>
    <scope>NUCLEOTIDE SEQUENCE [LARGE SCALE GENOMIC DNA]</scope>
</reference>
<gene>
    <name evidence="1" type="ORF">ILEXP_LOCUS51634</name>
</gene>
<accession>A0ABC8UKK4</accession>